<proteinExistence type="predicted"/>
<accession>A0ABM0Q049</accession>
<evidence type="ECO:0000313" key="2">
    <source>
        <dbReference type="RefSeq" id="XP_008561740.1"/>
    </source>
</evidence>
<name>A0ABM0Q049_GALVR</name>
<reference evidence="2" key="1">
    <citation type="submission" date="2025-08" db="UniProtKB">
        <authorList>
            <consortium name="RefSeq"/>
        </authorList>
    </citation>
    <scope>IDENTIFICATION</scope>
</reference>
<keyword evidence="1" id="KW-1185">Reference proteome</keyword>
<dbReference type="RefSeq" id="XP_008561740.1">
    <property type="nucleotide sequence ID" value="XM_008563518.1"/>
</dbReference>
<dbReference type="Proteomes" id="UP000694923">
    <property type="component" value="Unplaced"/>
</dbReference>
<sequence>MVDLGGAGLGRGPEGCAGLWAELEYSRTPWPPPPGEEKVEICLADCIGHIKSNLPQCHTDKDCLGQKKCFYLNCGFRYVIPVNKLNGASICPMKAQGNQSFTEE</sequence>
<protein>
    <submittedName>
        <fullName evidence="2">LOW QUALITY PROTEIN: WAP four-disulfide core domain protein 12</fullName>
    </submittedName>
</protein>
<evidence type="ECO:0000313" key="1">
    <source>
        <dbReference type="Proteomes" id="UP000694923"/>
    </source>
</evidence>
<dbReference type="GeneID" id="103581762"/>
<gene>
    <name evidence="2" type="primary">WFDC12</name>
</gene>
<organism evidence="1 2">
    <name type="scientific">Galeopterus variegatus</name>
    <name type="common">Malayan flying lemur</name>
    <name type="synonym">Cynocephalus variegatus</name>
    <dbReference type="NCBI Taxonomy" id="482537"/>
    <lineage>
        <taxon>Eukaryota</taxon>
        <taxon>Metazoa</taxon>
        <taxon>Chordata</taxon>
        <taxon>Craniata</taxon>
        <taxon>Vertebrata</taxon>
        <taxon>Euteleostomi</taxon>
        <taxon>Mammalia</taxon>
        <taxon>Eutheria</taxon>
        <taxon>Euarchontoglires</taxon>
        <taxon>Dermoptera</taxon>
        <taxon>Cynocephalidae</taxon>
        <taxon>Galeopterus</taxon>
    </lineage>
</organism>